<reference evidence="3" key="1">
    <citation type="submission" date="2025-08" db="UniProtKB">
        <authorList>
            <consortium name="RefSeq"/>
        </authorList>
    </citation>
    <scope>IDENTIFICATION</scope>
    <source>
        <tissue evidence="3">Sperm</tissue>
    </source>
</reference>
<name>A0AAJ7UFM1_PETMA</name>
<keyword evidence="1" id="KW-1133">Transmembrane helix</keyword>
<evidence type="ECO:0000313" key="3">
    <source>
        <dbReference type="RefSeq" id="XP_032834345.1"/>
    </source>
</evidence>
<gene>
    <name evidence="3" type="primary">LOC116956675</name>
</gene>
<keyword evidence="2" id="KW-1185">Reference proteome</keyword>
<dbReference type="Proteomes" id="UP001318040">
    <property type="component" value="Chromosome 66"/>
</dbReference>
<sequence length="352" mass="39137">MFDVSGDMAICDAPADRSLTPVCHRLHGGSLRQEKIEEEGGLSCEEEDQHCTAVEFVYDTSSNRDYSTFEDQPPALPLTVEVKTGGPGEKSTWPLRAKRSRALRKGPRSKPRPRAHLQDYLKIVIFFLCPILFFQLVGDTAANATEPSPLQHLLAQGQVDGINWSCPNDETSTILVRRDDKLLVEYWTSGETFNLSYNDTSLKIVDWDWSVPSGTLLWIRSPEDGVYSVEARGLNEDRNTCIIAIFTAAAEAPTMPGPVQISYPSNETTSRNETLSHGGSRFVLLVPLVLLVLLVPLVLLGLLVGYVVKKRLCCKPETQREIDDDSCTTNGCLWKSIVACICPRHEYQQPQA</sequence>
<evidence type="ECO:0000256" key="1">
    <source>
        <dbReference type="SAM" id="Phobius"/>
    </source>
</evidence>
<feature type="transmembrane region" description="Helical" evidence="1">
    <location>
        <begin position="282"/>
        <end position="308"/>
    </location>
</feature>
<evidence type="ECO:0000313" key="2">
    <source>
        <dbReference type="Proteomes" id="UP001318040"/>
    </source>
</evidence>
<accession>A0AAJ7UFM1</accession>
<dbReference type="RefSeq" id="XP_032834345.1">
    <property type="nucleotide sequence ID" value="XM_032978454.1"/>
</dbReference>
<protein>
    <submittedName>
        <fullName evidence="3">Uncharacterized protein LOC116956675</fullName>
    </submittedName>
</protein>
<organism evidence="2 3">
    <name type="scientific">Petromyzon marinus</name>
    <name type="common">Sea lamprey</name>
    <dbReference type="NCBI Taxonomy" id="7757"/>
    <lineage>
        <taxon>Eukaryota</taxon>
        <taxon>Metazoa</taxon>
        <taxon>Chordata</taxon>
        <taxon>Craniata</taxon>
        <taxon>Vertebrata</taxon>
        <taxon>Cyclostomata</taxon>
        <taxon>Hyperoartia</taxon>
        <taxon>Petromyzontiformes</taxon>
        <taxon>Petromyzontidae</taxon>
        <taxon>Petromyzon</taxon>
    </lineage>
</organism>
<dbReference type="AlphaFoldDB" id="A0AAJ7UFM1"/>
<keyword evidence="1" id="KW-0812">Transmembrane</keyword>
<keyword evidence="1" id="KW-0472">Membrane</keyword>
<proteinExistence type="predicted"/>
<dbReference type="KEGG" id="pmrn:116956675"/>